<keyword evidence="1" id="KW-0808">Transferase</keyword>
<dbReference type="GO" id="GO:0016757">
    <property type="term" value="F:glycosyltransferase activity"/>
    <property type="evidence" value="ECO:0007669"/>
    <property type="project" value="UniProtKB-KW"/>
</dbReference>
<keyword evidence="1" id="KW-0328">Glycosyltransferase</keyword>
<reference evidence="2" key="1">
    <citation type="journal article" date="2019" name="Int. J. Syst. Evol. Microbiol.">
        <title>The Global Catalogue of Microorganisms (GCM) 10K type strain sequencing project: providing services to taxonomists for standard genome sequencing and annotation.</title>
        <authorList>
            <consortium name="The Broad Institute Genomics Platform"/>
            <consortium name="The Broad Institute Genome Sequencing Center for Infectious Disease"/>
            <person name="Wu L."/>
            <person name="Ma J."/>
        </authorList>
    </citation>
    <scope>NUCLEOTIDE SEQUENCE [LARGE SCALE GENOMIC DNA]</scope>
    <source>
        <strain evidence="2">DFY28</strain>
    </source>
</reference>
<dbReference type="InterPro" id="IPR027417">
    <property type="entry name" value="P-loop_NTPase"/>
</dbReference>
<accession>A0ABW4MY37</accession>
<evidence type="ECO:0000313" key="2">
    <source>
        <dbReference type="Proteomes" id="UP001597237"/>
    </source>
</evidence>
<dbReference type="SUPFAM" id="SSF53756">
    <property type="entry name" value="UDP-Glycosyltransferase/glycogen phosphorylase"/>
    <property type="match status" value="1"/>
</dbReference>
<organism evidence="1 2">
    <name type="scientific">Phenylobacterium terrae</name>
    <dbReference type="NCBI Taxonomy" id="2665495"/>
    <lineage>
        <taxon>Bacteria</taxon>
        <taxon>Pseudomonadati</taxon>
        <taxon>Pseudomonadota</taxon>
        <taxon>Alphaproteobacteria</taxon>
        <taxon>Caulobacterales</taxon>
        <taxon>Caulobacteraceae</taxon>
        <taxon>Phenylobacterium</taxon>
    </lineage>
</organism>
<comment type="caution">
    <text evidence="1">The sequence shown here is derived from an EMBL/GenBank/DDBJ whole genome shotgun (WGS) entry which is preliminary data.</text>
</comment>
<evidence type="ECO:0000313" key="1">
    <source>
        <dbReference type="EMBL" id="MFD1782790.1"/>
    </source>
</evidence>
<dbReference type="Gene3D" id="3.40.50.2000">
    <property type="entry name" value="Glycogen Phosphorylase B"/>
    <property type="match status" value="2"/>
</dbReference>
<dbReference type="Proteomes" id="UP001597237">
    <property type="component" value="Unassembled WGS sequence"/>
</dbReference>
<gene>
    <name evidence="1" type="ORF">ACFSC0_05250</name>
</gene>
<dbReference type="SUPFAM" id="SSF52540">
    <property type="entry name" value="P-loop containing nucleoside triphosphate hydrolases"/>
    <property type="match status" value="1"/>
</dbReference>
<name>A0ABW4MY37_9CAUL</name>
<dbReference type="EMBL" id="JBHUEY010000001">
    <property type="protein sequence ID" value="MFD1782790.1"/>
    <property type="molecule type" value="Genomic_DNA"/>
</dbReference>
<dbReference type="CDD" id="cd03801">
    <property type="entry name" value="GT4_PimA-like"/>
    <property type="match status" value="1"/>
</dbReference>
<dbReference type="EC" id="2.4.-.-" evidence="1"/>
<proteinExistence type="predicted"/>
<dbReference type="PANTHER" id="PTHR12526">
    <property type="entry name" value="GLYCOSYLTRANSFERASE"/>
    <property type="match status" value="1"/>
</dbReference>
<dbReference type="Pfam" id="PF20706">
    <property type="entry name" value="GT4-conflict"/>
    <property type="match status" value="1"/>
</dbReference>
<keyword evidence="2" id="KW-1185">Reference proteome</keyword>
<dbReference type="RefSeq" id="WP_377282679.1">
    <property type="nucleotide sequence ID" value="NZ_JBHRSI010000007.1"/>
</dbReference>
<protein>
    <submittedName>
        <fullName evidence="1">Glycosyltransferase</fullName>
        <ecNumber evidence="1">2.4.-.-</ecNumber>
    </submittedName>
</protein>
<sequence>MLIGVSGVGKTDRVITPLVARAGEANIVAVQIDVPAQPTDLERELLGDLGAALRDISETTLAEVVGSSPNLATGLRAVFRRGGLVVIDEFQRLLQPQSPAPIEPFADQFGKLARRPADGGALWLVSNRSVDPLWSEPFHIARLEPPDEVSDAVRIVVEAIGMGDARDRLPEARHEEVARRFGRNPRALRLLGNLLRDHDLDELIGPPQVVSEGLTDEELANDIERSLLTRARQGLSNAASALLRELTILPEPAPLGLIQAVGSHLGPVTPLLAEIAERFLLEQRRALRQVHPIVREVELPRFAGHEQAYRAAHLTAGQWYAARLAPPDSSADEAALARNLAGARHHLLAAAAPGDLRAALDTIRSWIDRRFHFTTRPPSSAPERDAQISLLELVLEGPGSPAAEFYLARLLQVRGGADDLIRARVHAGRATVGADFSDPWVLRLQLAYGLQGPQAVVALGPEAIQAVNPAKSLYAVYQVMAAALNHLGRDEEAIELCLEGAERARGNAARLVEGALACAAASGTDAALRRVQGWATARGGMQPQLALADVLLMERAGQWRGGAERAQIARRVHQNFLHLALHEAFCWLAAEAPEQAQAALDAFPRGIRSVGRAGSVWLAALVALRCGDTARARSLAEVYLEGPAPSSSDRIEKRLVWEWDTRVSTLGEANPALSFPILPPTLSGLPAAAIRPQHGPVVLPQHRSAAAAVKAISRTRVLAVATEWASGQGGLSTFNRQVCRALAAADVDVTCIAIDPGAAEIEQARDAGVTLIPAKRTPGVERREWLARRPDELHADYAPDFIIGHGRITGPAALRLNDVFPDAKRLHFVHMAPDEIEWHKADREIPAGISAETRTQDELKLGKSAHRVIAVGPRLFERYSRDLHPHGPPIRFDPGFDAQEEGASGPPPGAPWKVLLMGRMEDYPLKGVDLAARALGQVVEGRYGKGLPEIEFYVRGAKPQEVNDLRQKLIAWAVSPRLSIVVRAYTADEASLSDELRTSSLVLMPSRAEGFGLVGLEAIIMGTPTLVSSRSGLAQMLSDELKPEEAARVIVETTGGDGPGDDDDVEEWRRAIDRVLSDRDAAFGRAAALKADLGARRTWQRSIEEFLAALR</sequence>